<dbReference type="GO" id="GO:0032545">
    <property type="term" value="C:CURI complex"/>
    <property type="evidence" value="ECO:0000318"/>
    <property type="project" value="GO_Central"/>
</dbReference>
<dbReference type="InterPro" id="IPR024326">
    <property type="entry name" value="RRP7_C"/>
</dbReference>
<dbReference type="PANTHER" id="PTHR13191">
    <property type="entry name" value="RIBOSOMAL RNA PROCESSING PROTEIN 7-RELATED"/>
    <property type="match status" value="1"/>
</dbReference>
<dbReference type="RefSeq" id="XP_001801854.1">
    <property type="nucleotide sequence ID" value="XM_001801802.1"/>
</dbReference>
<dbReference type="VEuPathDB" id="FungiDB:JI435_116150"/>
<dbReference type="Gene3D" id="6.10.250.1770">
    <property type="match status" value="1"/>
</dbReference>
<dbReference type="Proteomes" id="UP000001055">
    <property type="component" value="Unassembled WGS sequence"/>
</dbReference>
<dbReference type="FunCoup" id="Q0U9E9">
    <property type="interactions" value="221"/>
</dbReference>
<reference evidence="6" key="1">
    <citation type="journal article" date="2007" name="Plant Cell">
        <title>Dothideomycete-plant interactions illuminated by genome sequencing and EST analysis of the wheat pathogen Stagonospora nodorum.</title>
        <authorList>
            <person name="Hane J.K."/>
            <person name="Lowe R.G."/>
            <person name="Solomon P.S."/>
            <person name="Tan K.C."/>
            <person name="Schoch C.L."/>
            <person name="Spatafora J.W."/>
            <person name="Crous P.W."/>
            <person name="Kodira C."/>
            <person name="Birren B.W."/>
            <person name="Galagan J.E."/>
            <person name="Torriani S.F."/>
            <person name="McDonald B.A."/>
            <person name="Oliver R.P."/>
        </authorList>
    </citation>
    <scope>NUCLEOTIDE SEQUENCE [LARGE SCALE GENOMIC DNA]</scope>
    <source>
        <strain evidence="6">SN15 / ATCC MYA-4574 / FGSC 10173</strain>
    </source>
</reference>
<evidence type="ECO:0000313" key="5">
    <source>
        <dbReference type="EMBL" id="EAT81323.2"/>
    </source>
</evidence>
<evidence type="ECO:0000313" key="6">
    <source>
        <dbReference type="Proteomes" id="UP000001055"/>
    </source>
</evidence>
<proteinExistence type="inferred from homology"/>
<name>Q0U9E9_PHANO</name>
<dbReference type="CDD" id="cd12293">
    <property type="entry name" value="dRRM_Rrp7p"/>
    <property type="match status" value="1"/>
</dbReference>
<evidence type="ECO:0000259" key="3">
    <source>
        <dbReference type="Pfam" id="PF12923"/>
    </source>
</evidence>
<dbReference type="GeneID" id="5978762"/>
<organism evidence="5 6">
    <name type="scientific">Phaeosphaeria nodorum (strain SN15 / ATCC MYA-4574 / FGSC 10173)</name>
    <name type="common">Glume blotch fungus</name>
    <name type="synonym">Parastagonospora nodorum</name>
    <dbReference type="NCBI Taxonomy" id="321614"/>
    <lineage>
        <taxon>Eukaryota</taxon>
        <taxon>Fungi</taxon>
        <taxon>Dikarya</taxon>
        <taxon>Ascomycota</taxon>
        <taxon>Pezizomycotina</taxon>
        <taxon>Dothideomycetes</taxon>
        <taxon>Pleosporomycetidae</taxon>
        <taxon>Pleosporales</taxon>
        <taxon>Pleosporineae</taxon>
        <taxon>Phaeosphaeriaceae</taxon>
        <taxon>Parastagonospora</taxon>
    </lineage>
</organism>
<feature type="domain" description="Ribosomal RNA-processing protein 7 C-terminal" evidence="3">
    <location>
        <begin position="207"/>
        <end position="313"/>
    </location>
</feature>
<dbReference type="GO" id="GO:0034456">
    <property type="term" value="C:UTP-C complex"/>
    <property type="evidence" value="ECO:0000318"/>
    <property type="project" value="GO_Central"/>
</dbReference>
<dbReference type="Pfam" id="PF12923">
    <property type="entry name" value="RRP7"/>
    <property type="match status" value="1"/>
</dbReference>
<evidence type="ECO:0000256" key="2">
    <source>
        <dbReference type="SAM" id="MobiDB-lite"/>
    </source>
</evidence>
<dbReference type="InterPro" id="IPR040446">
    <property type="entry name" value="RRP7"/>
</dbReference>
<dbReference type="KEGG" id="pno:SNOG_11615"/>
<dbReference type="InterPro" id="IPR040447">
    <property type="entry name" value="RRM_Rrp7"/>
</dbReference>
<feature type="domain" description="Rrp7 RRM-like N-terminal" evidence="4">
    <location>
        <begin position="28"/>
        <end position="194"/>
    </location>
</feature>
<dbReference type="GO" id="GO:0006364">
    <property type="term" value="P:rRNA processing"/>
    <property type="evidence" value="ECO:0000318"/>
    <property type="project" value="GO_Central"/>
</dbReference>
<feature type="compositionally biased region" description="Basic and acidic residues" evidence="2">
    <location>
        <begin position="111"/>
        <end position="121"/>
    </location>
</feature>
<dbReference type="eggNOG" id="KOG4008">
    <property type="taxonomic scope" value="Eukaryota"/>
</dbReference>
<dbReference type="GO" id="GO:0000028">
    <property type="term" value="P:ribosomal small subunit assembly"/>
    <property type="evidence" value="ECO:0000318"/>
    <property type="project" value="GO_Central"/>
</dbReference>
<sequence length="410" mass="46402">MAPEKATKTKATKHVPKTVADFTVLELVLPTSFSLPEQCKDARHYIYVKPHAPSVPTATDGRSLFIANVPIDATESNMRALFAEQLGGSMVERVEFDAPIPAQPMHKRWKTDKPGNEDGEKRGKKRKRNEEALVAEGVVEDAESALPSIWPGELRRSGSGAVVIFVDKMSARGAMKEIYKAVKDSKSIRWKSGNAALGVERIHNILTYPTPTSLQNSLNAYLSQFNTLETLRNKHRKTARSVPDEEGFVTVTRGGRAGPARIEDAEKKKEELEARKKKNAVKDDFYRFQNREKRKEVEMGLRRRFEEDRKRGEAGNMRARARVKEKYLSDGSPTSKRCDEIPLELEGMKAFETLFKLATSKGRAQEIISEHPAGHDVNPEEISARERPCYYYIAQRRMITWERWCALALS</sequence>
<dbReference type="HOGENOM" id="CLU_036234_1_1_1"/>
<dbReference type="STRING" id="321614.Q0U9E9"/>
<evidence type="ECO:0000259" key="4">
    <source>
        <dbReference type="Pfam" id="PF17799"/>
    </source>
</evidence>
<dbReference type="Pfam" id="PF17799">
    <property type="entry name" value="RRM_Rrp7"/>
    <property type="match status" value="1"/>
</dbReference>
<dbReference type="AlphaFoldDB" id="Q0U9E9"/>
<gene>
    <name evidence="5" type="ORF">SNOG_11615</name>
</gene>
<evidence type="ECO:0008006" key="7">
    <source>
        <dbReference type="Google" id="ProtNLM"/>
    </source>
</evidence>
<accession>Q0U9E9</accession>
<comment type="similarity">
    <text evidence="1">Belongs to the RRP7 family.</text>
</comment>
<dbReference type="EMBL" id="CH445343">
    <property type="protein sequence ID" value="EAT81323.2"/>
    <property type="molecule type" value="Genomic_DNA"/>
</dbReference>
<protein>
    <recommendedName>
        <fullName evidence="7">Ribosomal RNA-processing protein 7 C-terminal domain-containing protein</fullName>
    </recommendedName>
</protein>
<dbReference type="InParanoid" id="Q0U9E9"/>
<evidence type="ECO:0000256" key="1">
    <source>
        <dbReference type="ARBA" id="ARBA00006110"/>
    </source>
</evidence>
<dbReference type="PANTHER" id="PTHR13191:SF0">
    <property type="entry name" value="RIBOSOMAL RNA-PROCESSING PROTEIN 7 HOMOLOG A-RELATED"/>
    <property type="match status" value="1"/>
</dbReference>
<feature type="region of interest" description="Disordered" evidence="2">
    <location>
        <begin position="101"/>
        <end position="130"/>
    </location>
</feature>